<proteinExistence type="predicted"/>
<dbReference type="EMBL" id="LAZR01040156">
    <property type="protein sequence ID" value="KKL15191.1"/>
    <property type="molecule type" value="Genomic_DNA"/>
</dbReference>
<gene>
    <name evidence="1" type="ORF">LCGC14_2508070</name>
</gene>
<evidence type="ECO:0000313" key="1">
    <source>
        <dbReference type="EMBL" id="KKL15191.1"/>
    </source>
</evidence>
<protein>
    <submittedName>
        <fullName evidence="1">Uncharacterized protein</fullName>
    </submittedName>
</protein>
<comment type="caution">
    <text evidence="1">The sequence shown here is derived from an EMBL/GenBank/DDBJ whole genome shotgun (WGS) entry which is preliminary data.</text>
</comment>
<accession>A0A0F9DBU3</accession>
<dbReference type="AlphaFoldDB" id="A0A0F9DBU3"/>
<reference evidence="1" key="1">
    <citation type="journal article" date="2015" name="Nature">
        <title>Complex archaea that bridge the gap between prokaryotes and eukaryotes.</title>
        <authorList>
            <person name="Spang A."/>
            <person name="Saw J.H."/>
            <person name="Jorgensen S.L."/>
            <person name="Zaremba-Niedzwiedzka K."/>
            <person name="Martijn J."/>
            <person name="Lind A.E."/>
            <person name="van Eijk R."/>
            <person name="Schleper C."/>
            <person name="Guy L."/>
            <person name="Ettema T.J."/>
        </authorList>
    </citation>
    <scope>NUCLEOTIDE SEQUENCE</scope>
</reference>
<sequence>MKAIPIFLVCTFPMCSARAEIMVGYTAEALSHGSSLIALGTPIDVVNVDGPGDVRFTKTRFRLDEVIKGPASSGDALTVYDYSYKKTDVLELEKAKKQKKQLLVLARVCKRSFKEIDGKYVFARVHGGKSAYYPDRPVSDVFTPDFHVVANVQDLLKRIRRQVASEEQFLRTFTWGAVEMKRVEVPGASEAYRRLYAGSACYLYVPEYIQQKARASRLRNSAVRTDGVKGDAKVNLPSLSSDDVNKRRQAAAELCISLLKKNRVWRRDPFNWKIPTEEGLKAEVRGVRSSDQSAELAIANMCAHSMSMLPSRSWREPPIAKIGALEKAIIGAVKANRDPVVRMILLVGLASSGGEAARDVVVASTADRH</sequence>
<feature type="non-terminal residue" evidence="1">
    <location>
        <position position="369"/>
    </location>
</feature>
<organism evidence="1">
    <name type="scientific">marine sediment metagenome</name>
    <dbReference type="NCBI Taxonomy" id="412755"/>
    <lineage>
        <taxon>unclassified sequences</taxon>
        <taxon>metagenomes</taxon>
        <taxon>ecological metagenomes</taxon>
    </lineage>
</organism>
<name>A0A0F9DBU3_9ZZZZ</name>